<keyword evidence="3" id="KW-0540">Nuclease</keyword>
<dbReference type="RefSeq" id="WP_323446722.1">
    <property type="nucleotide sequence ID" value="NZ_BSBI01000003.1"/>
</dbReference>
<dbReference type="SUPFAM" id="SSF116734">
    <property type="entry name" value="DNA methylase specificity domain"/>
    <property type="match status" value="2"/>
</dbReference>
<protein>
    <submittedName>
        <fullName evidence="3">Restriction endonuclease subunit S</fullName>
    </submittedName>
</protein>
<evidence type="ECO:0000313" key="4">
    <source>
        <dbReference type="Proteomes" id="UP001291653"/>
    </source>
</evidence>
<accession>A0ABQ5NWS1</accession>
<dbReference type="PANTHER" id="PTHR30408:SF12">
    <property type="entry name" value="TYPE I RESTRICTION ENZYME MJAVIII SPECIFICITY SUBUNIT"/>
    <property type="match status" value="1"/>
</dbReference>
<dbReference type="InterPro" id="IPR044946">
    <property type="entry name" value="Restrct_endonuc_typeI_TRD_sf"/>
</dbReference>
<keyword evidence="3" id="KW-0255">Endonuclease</keyword>
<dbReference type="Proteomes" id="UP001291653">
    <property type="component" value="Unassembled WGS sequence"/>
</dbReference>
<reference evidence="3 4" key="1">
    <citation type="submission" date="2022-10" db="EMBL/GenBank/DDBJ databases">
        <title>Draft genome sequence of Streptomyces sp. YSPA8.</title>
        <authorList>
            <person name="Moriuchi R."/>
            <person name="Dohra H."/>
            <person name="Yamamura H."/>
            <person name="Kodani S."/>
        </authorList>
    </citation>
    <scope>NUCLEOTIDE SEQUENCE [LARGE SCALE GENOMIC DNA]</scope>
    <source>
        <strain evidence="3 4">YSPA8</strain>
    </source>
</reference>
<keyword evidence="1" id="KW-0680">Restriction system</keyword>
<comment type="caution">
    <text evidence="3">The sequence shown here is derived from an EMBL/GenBank/DDBJ whole genome shotgun (WGS) entry which is preliminary data.</text>
</comment>
<sequence>MTTTRIKSIVRNVVEKSDGAPQPFIGLEDVEGGTGRLLRENLSVKAADDSICHRAGDVLFGKLRPYLAKALLLKAPGTGTSEMLVLRPDPRIDARFLLYVTLSNPWLEWAKATAYGTKMPRTSWELMGNFRIWLPSLEDQRRIVGFLDAQTMRIDLLLQLRDHQIRLVEERSGSALDTAFAGSSHTPTRLKYLLAEKSRYGVLVPKFVDDGVRYIRVNDLLDLPGRADSLARIPAELSAQYTRTVTKPGDVLLSVVGTMGRSAVVPTELAGANVARAVASLRPMDYVPSELLATWLTTPEFLRQANDATGSDTAQPTLGMEDLGNFRLAWPTDKRGLDALTQAAGRIRRQRREVAQVLRRQTALFIERRQALITAAVTGQFDVSTASGRNVTEGITA</sequence>
<gene>
    <name evidence="3" type="ORF">SYYSPA8_10200</name>
</gene>
<name>A0ABQ5NWS1_9ACTN</name>
<evidence type="ECO:0000256" key="1">
    <source>
        <dbReference type="ARBA" id="ARBA00022747"/>
    </source>
</evidence>
<organism evidence="3 4">
    <name type="scientific">Streptomyces yaizuensis</name>
    <dbReference type="NCBI Taxonomy" id="2989713"/>
    <lineage>
        <taxon>Bacteria</taxon>
        <taxon>Bacillati</taxon>
        <taxon>Actinomycetota</taxon>
        <taxon>Actinomycetes</taxon>
        <taxon>Kitasatosporales</taxon>
        <taxon>Streptomycetaceae</taxon>
        <taxon>Streptomyces</taxon>
    </lineage>
</organism>
<dbReference type="PANTHER" id="PTHR30408">
    <property type="entry name" value="TYPE-1 RESTRICTION ENZYME ECOKI SPECIFICITY PROTEIN"/>
    <property type="match status" value="1"/>
</dbReference>
<evidence type="ECO:0000256" key="2">
    <source>
        <dbReference type="ARBA" id="ARBA00023125"/>
    </source>
</evidence>
<dbReference type="Gene3D" id="3.90.220.20">
    <property type="entry name" value="DNA methylase specificity domains"/>
    <property type="match status" value="2"/>
</dbReference>
<keyword evidence="2" id="KW-0238">DNA-binding</keyword>
<evidence type="ECO:0000313" key="3">
    <source>
        <dbReference type="EMBL" id="GLF94659.1"/>
    </source>
</evidence>
<dbReference type="InterPro" id="IPR052021">
    <property type="entry name" value="Type-I_RS_S_subunit"/>
</dbReference>
<keyword evidence="3" id="KW-0378">Hydrolase</keyword>
<proteinExistence type="predicted"/>
<keyword evidence="4" id="KW-1185">Reference proteome</keyword>
<dbReference type="EMBL" id="BSBI01000003">
    <property type="protein sequence ID" value="GLF94659.1"/>
    <property type="molecule type" value="Genomic_DNA"/>
</dbReference>
<dbReference type="GO" id="GO:0004519">
    <property type="term" value="F:endonuclease activity"/>
    <property type="evidence" value="ECO:0007669"/>
    <property type="project" value="UniProtKB-KW"/>
</dbReference>